<keyword evidence="3" id="KW-0227">DNA damage</keyword>
<keyword evidence="8" id="KW-1185">Reference proteome</keyword>
<dbReference type="Pfam" id="PF07522">
    <property type="entry name" value="DRMBL"/>
    <property type="match status" value="1"/>
</dbReference>
<evidence type="ECO:0000259" key="6">
    <source>
        <dbReference type="SMART" id="SM00849"/>
    </source>
</evidence>
<dbReference type="EMBL" id="JANCYU010000052">
    <property type="protein sequence ID" value="KAK4527514.1"/>
    <property type="molecule type" value="Genomic_DNA"/>
</dbReference>
<evidence type="ECO:0000256" key="3">
    <source>
        <dbReference type="ARBA" id="ARBA00022763"/>
    </source>
</evidence>
<proteinExistence type="inferred from homology"/>
<dbReference type="InterPro" id="IPR001279">
    <property type="entry name" value="Metallo-B-lactamas"/>
</dbReference>
<accession>A0AAV9IJK1</accession>
<dbReference type="GO" id="GO:0035312">
    <property type="term" value="F:5'-3' DNA exonuclease activity"/>
    <property type="evidence" value="ECO:0007669"/>
    <property type="project" value="TreeGrafter"/>
</dbReference>
<evidence type="ECO:0000313" key="7">
    <source>
        <dbReference type="EMBL" id="KAK4527514.1"/>
    </source>
</evidence>
<dbReference type="GO" id="GO:0005634">
    <property type="term" value="C:nucleus"/>
    <property type="evidence" value="ECO:0007669"/>
    <property type="project" value="UniProtKB-SubCell"/>
</dbReference>
<dbReference type="GO" id="GO:0006303">
    <property type="term" value="P:double-strand break repair via nonhomologous end joining"/>
    <property type="evidence" value="ECO:0007669"/>
    <property type="project" value="TreeGrafter"/>
</dbReference>
<sequence>MKDILHFIPHTRFVVDSFVKSPDSVCNISAFFLTHWHYDHYRGLGPTFSYGPIYCSPTTARLLETITCVDPQWLVPKQLNEPFIVDQVKVTFLDANHCPGSVMILFQTGHGNYLHTGDMRFAADWKYSKWKVLNEICLDTVYLDTTYCHKKFSFPSRETTIRHILDKIEQNRHTQPSVHRHTLYVIATYGIGKERILDALVQNGYRMYCGPDKYRIIQCLEYWDSQVMNEYFSTDPSESPIWVVGWNRIAESVPGRLLPNFEVLEEWLHLANNCRATKQRRLDHGTTNCSLPVLQQVVALVPTGWTWRQKNNNNNNNQGEYFHSKANMYVYGIPYSEHSNYEELHRFIAWLKPQQVIPTVMSKGQPKHPFSHLLAETQVKKAFLQKWLSQDPHTRG</sequence>
<dbReference type="GO" id="GO:0036297">
    <property type="term" value="P:interstrand cross-link repair"/>
    <property type="evidence" value="ECO:0007669"/>
    <property type="project" value="TreeGrafter"/>
</dbReference>
<dbReference type="Gene3D" id="3.40.50.12650">
    <property type="match status" value="1"/>
</dbReference>
<comment type="subcellular location">
    <subcellularLocation>
        <location evidence="1">Nucleus</location>
    </subcellularLocation>
</comment>
<evidence type="ECO:0000256" key="2">
    <source>
        <dbReference type="ARBA" id="ARBA00010304"/>
    </source>
</evidence>
<dbReference type="Proteomes" id="UP001300502">
    <property type="component" value="Unassembled WGS sequence"/>
</dbReference>
<gene>
    <name evidence="7" type="ORF">GAYE_SCF40G5436</name>
</gene>
<dbReference type="SUPFAM" id="SSF56281">
    <property type="entry name" value="Metallo-hydrolase/oxidoreductase"/>
    <property type="match status" value="1"/>
</dbReference>
<dbReference type="GO" id="GO:0003684">
    <property type="term" value="F:damaged DNA binding"/>
    <property type="evidence" value="ECO:0007669"/>
    <property type="project" value="TreeGrafter"/>
</dbReference>
<dbReference type="InterPro" id="IPR011084">
    <property type="entry name" value="DRMBL"/>
</dbReference>
<evidence type="ECO:0000256" key="1">
    <source>
        <dbReference type="ARBA" id="ARBA00004123"/>
    </source>
</evidence>
<organism evidence="7 8">
    <name type="scientific">Galdieria yellowstonensis</name>
    <dbReference type="NCBI Taxonomy" id="3028027"/>
    <lineage>
        <taxon>Eukaryota</taxon>
        <taxon>Rhodophyta</taxon>
        <taxon>Bangiophyceae</taxon>
        <taxon>Galdieriales</taxon>
        <taxon>Galdieriaceae</taxon>
        <taxon>Galdieria</taxon>
    </lineage>
</organism>
<keyword evidence="5" id="KW-0539">Nucleus</keyword>
<feature type="domain" description="Metallo-beta-lactamase" evidence="6">
    <location>
        <begin position="1"/>
        <end position="150"/>
    </location>
</feature>
<dbReference type="AlphaFoldDB" id="A0AAV9IJK1"/>
<dbReference type="CDD" id="cd16273">
    <property type="entry name" value="SNM1A-1C-like_MBL-fold"/>
    <property type="match status" value="1"/>
</dbReference>
<dbReference type="PANTHER" id="PTHR23240">
    <property type="entry name" value="DNA CROSS-LINK REPAIR PROTEIN PSO2/SNM1-RELATED"/>
    <property type="match status" value="1"/>
</dbReference>
<keyword evidence="4" id="KW-0234">DNA repair</keyword>
<evidence type="ECO:0000313" key="8">
    <source>
        <dbReference type="Proteomes" id="UP001300502"/>
    </source>
</evidence>
<name>A0AAV9IJK1_9RHOD</name>
<comment type="similarity">
    <text evidence="2">Belongs to the DNA repair metallo-beta-lactamase (DRMBL) family.</text>
</comment>
<evidence type="ECO:0000256" key="4">
    <source>
        <dbReference type="ARBA" id="ARBA00023204"/>
    </source>
</evidence>
<comment type="caution">
    <text evidence="7">The sequence shown here is derived from an EMBL/GenBank/DDBJ whole genome shotgun (WGS) entry which is preliminary data.</text>
</comment>
<dbReference type="PANTHER" id="PTHR23240:SF6">
    <property type="entry name" value="DNA CROSS-LINK REPAIR 1A PROTEIN"/>
    <property type="match status" value="1"/>
</dbReference>
<protein>
    <recommendedName>
        <fullName evidence="6">Metallo-beta-lactamase domain-containing protein</fullName>
    </recommendedName>
</protein>
<dbReference type="Gene3D" id="3.60.15.10">
    <property type="entry name" value="Ribonuclease Z/Hydroxyacylglutathione hydrolase-like"/>
    <property type="match status" value="1"/>
</dbReference>
<reference evidence="7 8" key="1">
    <citation type="submission" date="2022-07" db="EMBL/GenBank/DDBJ databases">
        <title>Genome-wide signatures of adaptation to extreme environments.</title>
        <authorList>
            <person name="Cho C.H."/>
            <person name="Yoon H.S."/>
        </authorList>
    </citation>
    <scope>NUCLEOTIDE SEQUENCE [LARGE SCALE GENOMIC DNA]</scope>
    <source>
        <strain evidence="7 8">108.79 E11</strain>
    </source>
</reference>
<dbReference type="SMART" id="SM00849">
    <property type="entry name" value="Lactamase_B"/>
    <property type="match status" value="1"/>
</dbReference>
<dbReference type="InterPro" id="IPR036866">
    <property type="entry name" value="RibonucZ/Hydroxyglut_hydro"/>
</dbReference>
<evidence type="ECO:0000256" key="5">
    <source>
        <dbReference type="ARBA" id="ARBA00023242"/>
    </source>
</evidence>